<dbReference type="OrthoDB" id="9805987at2"/>
<dbReference type="FunFam" id="3.40.50.620:FF:000116">
    <property type="entry name" value="Arginine--tRNA ligase"/>
    <property type="match status" value="1"/>
</dbReference>
<keyword evidence="5 11" id="KW-0436">Ligase</keyword>
<comment type="caution">
    <text evidence="15">The sequence shown here is derived from an EMBL/GenBank/DDBJ whole genome shotgun (WGS) entry which is preliminary data.</text>
</comment>
<evidence type="ECO:0000256" key="11">
    <source>
        <dbReference type="HAMAP-Rule" id="MF_00123"/>
    </source>
</evidence>
<evidence type="ECO:0000256" key="5">
    <source>
        <dbReference type="ARBA" id="ARBA00022598"/>
    </source>
</evidence>
<evidence type="ECO:0000256" key="3">
    <source>
        <dbReference type="ARBA" id="ARBA00011245"/>
    </source>
</evidence>
<dbReference type="InterPro" id="IPR014729">
    <property type="entry name" value="Rossmann-like_a/b/a_fold"/>
</dbReference>
<dbReference type="Pfam" id="PF00750">
    <property type="entry name" value="tRNA-synt_1d"/>
    <property type="match status" value="1"/>
</dbReference>
<dbReference type="RefSeq" id="WP_117521713.1">
    <property type="nucleotide sequence ID" value="NZ_AP031484.1"/>
</dbReference>
<dbReference type="PANTHER" id="PTHR11956">
    <property type="entry name" value="ARGINYL-TRNA SYNTHETASE"/>
    <property type="match status" value="1"/>
</dbReference>
<keyword evidence="4 11" id="KW-0963">Cytoplasm</keyword>
<comment type="catalytic activity">
    <reaction evidence="10 11">
        <text>tRNA(Arg) + L-arginine + ATP = L-arginyl-tRNA(Arg) + AMP + diphosphate</text>
        <dbReference type="Rhea" id="RHEA:20301"/>
        <dbReference type="Rhea" id="RHEA-COMP:9658"/>
        <dbReference type="Rhea" id="RHEA-COMP:9673"/>
        <dbReference type="ChEBI" id="CHEBI:30616"/>
        <dbReference type="ChEBI" id="CHEBI:32682"/>
        <dbReference type="ChEBI" id="CHEBI:33019"/>
        <dbReference type="ChEBI" id="CHEBI:78442"/>
        <dbReference type="ChEBI" id="CHEBI:78513"/>
        <dbReference type="ChEBI" id="CHEBI:456215"/>
        <dbReference type="EC" id="6.1.1.19"/>
    </reaction>
</comment>
<comment type="similarity">
    <text evidence="2 11 12">Belongs to the class-I aminoacyl-tRNA synthetase family.</text>
</comment>
<proteinExistence type="inferred from homology"/>
<dbReference type="InterPro" id="IPR036695">
    <property type="entry name" value="Arg-tRNA-synth_N_sf"/>
</dbReference>
<comment type="subunit">
    <text evidence="3 11">Monomer.</text>
</comment>
<feature type="domain" description="DALR anticodon binding" evidence="13">
    <location>
        <begin position="450"/>
        <end position="565"/>
    </location>
</feature>
<dbReference type="InterPro" id="IPR001278">
    <property type="entry name" value="Arg-tRNA-ligase"/>
</dbReference>
<dbReference type="SUPFAM" id="SSF55190">
    <property type="entry name" value="Arginyl-tRNA synthetase (ArgRS), N-terminal 'additional' domain"/>
    <property type="match status" value="1"/>
</dbReference>
<comment type="subcellular location">
    <subcellularLocation>
        <location evidence="1 11">Cytoplasm</location>
    </subcellularLocation>
</comment>
<evidence type="ECO:0000256" key="7">
    <source>
        <dbReference type="ARBA" id="ARBA00022840"/>
    </source>
</evidence>
<organism evidence="15 16">
    <name type="scientific">Anaerococcus nagyae</name>
    <dbReference type="NCBI Taxonomy" id="1755241"/>
    <lineage>
        <taxon>Bacteria</taxon>
        <taxon>Bacillati</taxon>
        <taxon>Bacillota</taxon>
        <taxon>Tissierellia</taxon>
        <taxon>Tissierellales</taxon>
        <taxon>Peptoniphilaceae</taxon>
        <taxon>Anaerococcus</taxon>
    </lineage>
</organism>
<evidence type="ECO:0000256" key="8">
    <source>
        <dbReference type="ARBA" id="ARBA00022917"/>
    </source>
</evidence>
<evidence type="ECO:0000256" key="4">
    <source>
        <dbReference type="ARBA" id="ARBA00022490"/>
    </source>
</evidence>
<dbReference type="HAMAP" id="MF_00123">
    <property type="entry name" value="Arg_tRNA_synth"/>
    <property type="match status" value="1"/>
</dbReference>
<accession>A0A3E2TH41</accession>
<evidence type="ECO:0000259" key="14">
    <source>
        <dbReference type="SMART" id="SM01016"/>
    </source>
</evidence>
<evidence type="ECO:0000256" key="9">
    <source>
        <dbReference type="ARBA" id="ARBA00023146"/>
    </source>
</evidence>
<dbReference type="AlphaFoldDB" id="A0A3E2TH41"/>
<keyword evidence="6 11" id="KW-0547">Nucleotide-binding</keyword>
<dbReference type="CDD" id="cd07956">
    <property type="entry name" value="Anticodon_Ia_Arg"/>
    <property type="match status" value="1"/>
</dbReference>
<dbReference type="Gene3D" id="3.40.50.620">
    <property type="entry name" value="HUPs"/>
    <property type="match status" value="1"/>
</dbReference>
<reference evidence="15 16" key="1">
    <citation type="submission" date="2018-08" db="EMBL/GenBank/DDBJ databases">
        <title>A genome reference for cultivated species of the human gut microbiota.</title>
        <authorList>
            <person name="Zou Y."/>
            <person name="Xue W."/>
            <person name="Luo G."/>
        </authorList>
    </citation>
    <scope>NUCLEOTIDE SEQUENCE [LARGE SCALE GENOMIC DNA]</scope>
    <source>
        <strain evidence="15 16">OF01-3</strain>
    </source>
</reference>
<dbReference type="GO" id="GO:0005737">
    <property type="term" value="C:cytoplasm"/>
    <property type="evidence" value="ECO:0007669"/>
    <property type="project" value="UniProtKB-SubCell"/>
</dbReference>
<dbReference type="Gene3D" id="1.10.730.10">
    <property type="entry name" value="Isoleucyl-tRNA Synthetase, Domain 1"/>
    <property type="match status" value="1"/>
</dbReference>
<evidence type="ECO:0000313" key="15">
    <source>
        <dbReference type="EMBL" id="RGB75770.1"/>
    </source>
</evidence>
<keyword evidence="16" id="KW-1185">Reference proteome</keyword>
<dbReference type="SUPFAM" id="SSF47323">
    <property type="entry name" value="Anticodon-binding domain of a subclass of class I aminoacyl-tRNA synthetases"/>
    <property type="match status" value="1"/>
</dbReference>
<keyword evidence="7 11" id="KW-0067">ATP-binding</keyword>
<dbReference type="SUPFAM" id="SSF52374">
    <property type="entry name" value="Nucleotidylyl transferase"/>
    <property type="match status" value="1"/>
</dbReference>
<feature type="short sequence motif" description="'HIGH' region" evidence="11">
    <location>
        <begin position="122"/>
        <end position="132"/>
    </location>
</feature>
<dbReference type="GO" id="GO:0006420">
    <property type="term" value="P:arginyl-tRNA aminoacylation"/>
    <property type="evidence" value="ECO:0007669"/>
    <property type="project" value="UniProtKB-UniRule"/>
</dbReference>
<evidence type="ECO:0000313" key="16">
    <source>
        <dbReference type="Proteomes" id="UP000261011"/>
    </source>
</evidence>
<dbReference type="Gene3D" id="3.30.1360.70">
    <property type="entry name" value="Arginyl tRNA synthetase N-terminal domain"/>
    <property type="match status" value="1"/>
</dbReference>
<name>A0A3E2TH41_9FIRM</name>
<gene>
    <name evidence="11" type="primary">argS</name>
    <name evidence="15" type="ORF">DXA39_05440</name>
</gene>
<dbReference type="PRINTS" id="PR01038">
    <property type="entry name" value="TRNASYNTHARG"/>
</dbReference>
<dbReference type="PANTHER" id="PTHR11956:SF5">
    <property type="entry name" value="ARGININE--TRNA LIGASE, CYTOPLASMIC"/>
    <property type="match status" value="1"/>
</dbReference>
<dbReference type="GO" id="GO:0004814">
    <property type="term" value="F:arginine-tRNA ligase activity"/>
    <property type="evidence" value="ECO:0007669"/>
    <property type="project" value="UniProtKB-UniRule"/>
</dbReference>
<dbReference type="NCBIfam" id="TIGR00456">
    <property type="entry name" value="argS"/>
    <property type="match status" value="1"/>
</dbReference>
<evidence type="ECO:0000256" key="6">
    <source>
        <dbReference type="ARBA" id="ARBA00022741"/>
    </source>
</evidence>
<dbReference type="SMART" id="SM00836">
    <property type="entry name" value="DALR_1"/>
    <property type="match status" value="1"/>
</dbReference>
<keyword evidence="9 11" id="KW-0030">Aminoacyl-tRNA synthetase</keyword>
<keyword evidence="8 11" id="KW-0648">Protein biosynthesis</keyword>
<evidence type="ECO:0000256" key="10">
    <source>
        <dbReference type="ARBA" id="ARBA00049339"/>
    </source>
</evidence>
<dbReference type="EC" id="6.1.1.19" evidence="11"/>
<dbReference type="Pfam" id="PF03485">
    <property type="entry name" value="Arg_tRNA_synt_N"/>
    <property type="match status" value="1"/>
</dbReference>
<dbReference type="SMART" id="SM01016">
    <property type="entry name" value="Arg_tRNA_synt_N"/>
    <property type="match status" value="1"/>
</dbReference>
<dbReference type="CDD" id="cd00671">
    <property type="entry name" value="ArgRS_core"/>
    <property type="match status" value="1"/>
</dbReference>
<dbReference type="EMBL" id="QVEU01000004">
    <property type="protein sequence ID" value="RGB75770.1"/>
    <property type="molecule type" value="Genomic_DNA"/>
</dbReference>
<dbReference type="FunFam" id="1.10.730.10:FF:000006">
    <property type="entry name" value="Arginyl-tRNA synthetase 2, mitochondrial"/>
    <property type="match status" value="1"/>
</dbReference>
<evidence type="ECO:0000259" key="13">
    <source>
        <dbReference type="SMART" id="SM00836"/>
    </source>
</evidence>
<evidence type="ECO:0000256" key="12">
    <source>
        <dbReference type="RuleBase" id="RU363038"/>
    </source>
</evidence>
<dbReference type="InterPro" id="IPR008909">
    <property type="entry name" value="DALR_anticod-bd"/>
</dbReference>
<dbReference type="Pfam" id="PF05746">
    <property type="entry name" value="DALR_1"/>
    <property type="match status" value="1"/>
</dbReference>
<sequence>MKDFKELIAKKLEEKELGLSYDEIYNLIEIPPRDDMGDYSFPCFSLAKTLRKNPAIIASDLSKDIKIENFLKIESLNAYLNFFVDRNYYQNEILNEILEKKEEFGKTNEGEGKTVVIDFSSVNIAKPFHIGHIRSTVIGDAIRNIHEFLGYEVVATNYLGDYGTQFGTMIAAFKLWGDRQAINSDPINELLKLYVRYNTEASENPLMMDAARKEFKNLEDGEEEATKLWQWFKDISLKEFERVYELLDIEFDNYNGESYNSQYIPETLELLKEKNLLVESDGAQIVDLSPYDLTPAIIIKSNGSSSYITRDIGTAINRKENYDFTKNIYVVATQQNLHYQQLRKILELMGYEWWDDDIHVAFGMVSLKDQTMSTRKGQVVFLEDVLNKAIDKTKSIMEERNSDVEDIDKTSKIIGIGAVKFQELYNNRIKDYVFDWDEVLNFDGETGPYVQYTYARAKSVLRKAGIETFSVTEFSNLTTDEEFNLVKNLAGFEQVVSRACEKYEPSLLTRHITEIAKSFNKFYNSSQIMVEDENIKNERLALTYATALVIKSGLSLLGIKTVEKM</sequence>
<dbReference type="InterPro" id="IPR005148">
    <property type="entry name" value="Arg-tRNA-synth_N"/>
</dbReference>
<feature type="domain" description="Arginyl tRNA synthetase N-terminal" evidence="14">
    <location>
        <begin position="2"/>
        <end position="84"/>
    </location>
</feature>
<evidence type="ECO:0000256" key="2">
    <source>
        <dbReference type="ARBA" id="ARBA00005594"/>
    </source>
</evidence>
<dbReference type="InterPro" id="IPR035684">
    <property type="entry name" value="ArgRS_core"/>
</dbReference>
<protein>
    <recommendedName>
        <fullName evidence="11">Arginine--tRNA ligase</fullName>
        <ecNumber evidence="11">6.1.1.19</ecNumber>
    </recommendedName>
    <alternativeName>
        <fullName evidence="11">Arginyl-tRNA synthetase</fullName>
        <shortName evidence="11">ArgRS</shortName>
    </alternativeName>
</protein>
<dbReference type="GO" id="GO:0005524">
    <property type="term" value="F:ATP binding"/>
    <property type="evidence" value="ECO:0007669"/>
    <property type="project" value="UniProtKB-UniRule"/>
</dbReference>
<dbReference type="Proteomes" id="UP000261011">
    <property type="component" value="Unassembled WGS sequence"/>
</dbReference>
<evidence type="ECO:0000256" key="1">
    <source>
        <dbReference type="ARBA" id="ARBA00004496"/>
    </source>
</evidence>
<dbReference type="InterPro" id="IPR009080">
    <property type="entry name" value="tRNAsynth_Ia_anticodon-bd"/>
</dbReference>